<keyword evidence="2" id="KW-0732">Signal</keyword>
<dbReference type="InterPro" id="IPR003137">
    <property type="entry name" value="PA_domain"/>
</dbReference>
<proteinExistence type="predicted"/>
<evidence type="ECO:0000259" key="3">
    <source>
        <dbReference type="PROSITE" id="PS50853"/>
    </source>
</evidence>
<dbReference type="InterPro" id="IPR013783">
    <property type="entry name" value="Ig-like_fold"/>
</dbReference>
<dbReference type="Pfam" id="PF02225">
    <property type="entry name" value="PA"/>
    <property type="match status" value="1"/>
</dbReference>
<evidence type="ECO:0000256" key="2">
    <source>
        <dbReference type="SAM" id="SignalP"/>
    </source>
</evidence>
<sequence length="937" mass="102939">MHTMPPLRFSRFAFASAALFLSYIVRGVESSSSLSDTYGGKSFDSMFAEDKQAIAQAYNECQEIVINDESVQPNLTALCKRITYIHELQGMFEEYKNTKDEKDEDDDPDSLDLVVRKDKVFEFSNFFMEFEVKSRSVKVEGMEGADDFEELSECVKSHSSPPSPSSPSATSSDAAAQKKIQDAEADLKDIEKEIEELEEEAENYESELSTLNEDKESAAEELKALKAQLAVTGATSAPASNANADSSVVTKCNQILEKATVPKYIYSSYLQRVPSDVEHVLLEQELGAFIPDGRAMESCPFGASAFFRTRGAEVGVRVFTKMEASQGLKPEIVFKSDSSYEYGFSPSASPFDVASKDSWGYKAGNLAPTDGLFVPSGHAVAFEKSEGAVVVRYCYVSASNLNSVKERLRVASHVATQSSHLLDTIESPGFDSKMERLAVDVKWEKFTVWPRVVEEKSDEGGKEGETEKERRRKERRNKKKKNFGSWQAANAFDHKVMELTLPTLKPPHLVEVHRRNATITWQTAFEKREGDSGEISFEVEWEGRAADGETKLEGIETFSLSALDPNIITSGSSPHVIRSFTESVAPLLPSSLYHFTVRLCYGSGEDKVCSIRSGRSGLAKTSPESAPMAISSNVVAIPPKEWNEKLGRGEPYLPPHGTDATLIILSLAPPEDDGGMPVESFDVLVSHADDHGRFDGDWVLADEVDVIRNEEDWVVLGVHHLTPGSGYSFRVAAVNAVGKGAWSKDSPVARTNKGHAEESDQDSHGHVPDFGHLLHGRGSGTRSITNNHNLLIVDDVTNEVTRVGGNTVEAWAAHWSPKGFKSSGEFVEVQEGEKGEVINKEEVDGRVAVIKRGGNPLVRKVLACQRAGAVAVIILEESDRCSEYDQYCVYGASKQLGEGWGQVDLKRPWSSVRIPSVLIGQHGWAELMQSSAKGEEL</sequence>
<gene>
    <name evidence="4" type="ORF">TrST_g4630</name>
</gene>
<dbReference type="SUPFAM" id="SSF49265">
    <property type="entry name" value="Fibronectin type III"/>
    <property type="match status" value="1"/>
</dbReference>
<dbReference type="InterPro" id="IPR046450">
    <property type="entry name" value="PA_dom_sf"/>
</dbReference>
<feature type="compositionally biased region" description="Basic residues" evidence="1">
    <location>
        <begin position="470"/>
        <end position="482"/>
    </location>
</feature>
<accession>A0A9W7C165</accession>
<protein>
    <recommendedName>
        <fullName evidence="3">Fibronectin type-III domain-containing protein</fullName>
    </recommendedName>
</protein>
<name>A0A9W7C165_9STRA</name>
<dbReference type="Pfam" id="PF00041">
    <property type="entry name" value="fn3"/>
    <property type="match status" value="1"/>
</dbReference>
<dbReference type="Gene3D" id="3.50.30.30">
    <property type="match status" value="1"/>
</dbReference>
<feature type="compositionally biased region" description="Basic and acidic residues" evidence="1">
    <location>
        <begin position="454"/>
        <end position="469"/>
    </location>
</feature>
<feature type="region of interest" description="Disordered" evidence="1">
    <location>
        <begin position="742"/>
        <end position="766"/>
    </location>
</feature>
<dbReference type="OrthoDB" id="206201at2759"/>
<dbReference type="SUPFAM" id="SSF52025">
    <property type="entry name" value="PA domain"/>
    <property type="match status" value="1"/>
</dbReference>
<dbReference type="SMART" id="SM00060">
    <property type="entry name" value="FN3"/>
    <property type="match status" value="2"/>
</dbReference>
<dbReference type="CDD" id="cd00538">
    <property type="entry name" value="PA"/>
    <property type="match status" value="1"/>
</dbReference>
<dbReference type="EMBL" id="BRXY01000459">
    <property type="protein sequence ID" value="GMH96100.1"/>
    <property type="molecule type" value="Genomic_DNA"/>
</dbReference>
<dbReference type="PROSITE" id="PS50853">
    <property type="entry name" value="FN3"/>
    <property type="match status" value="1"/>
</dbReference>
<dbReference type="Proteomes" id="UP001165085">
    <property type="component" value="Unassembled WGS sequence"/>
</dbReference>
<feature type="signal peptide" evidence="2">
    <location>
        <begin position="1"/>
        <end position="30"/>
    </location>
</feature>
<dbReference type="InterPro" id="IPR036116">
    <property type="entry name" value="FN3_sf"/>
</dbReference>
<feature type="compositionally biased region" description="Basic and acidic residues" evidence="1">
    <location>
        <begin position="754"/>
        <end position="766"/>
    </location>
</feature>
<comment type="caution">
    <text evidence="4">The sequence shown here is derived from an EMBL/GenBank/DDBJ whole genome shotgun (WGS) entry which is preliminary data.</text>
</comment>
<feature type="chain" id="PRO_5040970145" description="Fibronectin type-III domain-containing protein" evidence="2">
    <location>
        <begin position="31"/>
        <end position="937"/>
    </location>
</feature>
<dbReference type="InterPro" id="IPR003961">
    <property type="entry name" value="FN3_dom"/>
</dbReference>
<organism evidence="4 5">
    <name type="scientific">Triparma strigata</name>
    <dbReference type="NCBI Taxonomy" id="1606541"/>
    <lineage>
        <taxon>Eukaryota</taxon>
        <taxon>Sar</taxon>
        <taxon>Stramenopiles</taxon>
        <taxon>Ochrophyta</taxon>
        <taxon>Bolidophyceae</taxon>
        <taxon>Parmales</taxon>
        <taxon>Triparmaceae</taxon>
        <taxon>Triparma</taxon>
    </lineage>
</organism>
<evidence type="ECO:0000313" key="5">
    <source>
        <dbReference type="Proteomes" id="UP001165085"/>
    </source>
</evidence>
<dbReference type="Gene3D" id="2.60.40.10">
    <property type="entry name" value="Immunoglobulins"/>
    <property type="match status" value="1"/>
</dbReference>
<evidence type="ECO:0000313" key="4">
    <source>
        <dbReference type="EMBL" id="GMH96100.1"/>
    </source>
</evidence>
<evidence type="ECO:0000256" key="1">
    <source>
        <dbReference type="SAM" id="MobiDB-lite"/>
    </source>
</evidence>
<feature type="compositionally biased region" description="Low complexity" evidence="1">
    <location>
        <begin position="166"/>
        <end position="175"/>
    </location>
</feature>
<keyword evidence="5" id="KW-1185">Reference proteome</keyword>
<dbReference type="CDD" id="cd00063">
    <property type="entry name" value="FN3"/>
    <property type="match status" value="1"/>
</dbReference>
<feature type="region of interest" description="Disordered" evidence="1">
    <location>
        <begin position="454"/>
        <end position="482"/>
    </location>
</feature>
<dbReference type="AlphaFoldDB" id="A0A9W7C165"/>
<feature type="domain" description="Fibronectin type-III" evidence="3">
    <location>
        <begin position="651"/>
        <end position="754"/>
    </location>
</feature>
<reference evidence="5" key="1">
    <citation type="journal article" date="2023" name="Commun. Biol.">
        <title>Genome analysis of Parmales, the sister group of diatoms, reveals the evolutionary specialization of diatoms from phago-mixotrophs to photoautotrophs.</title>
        <authorList>
            <person name="Ban H."/>
            <person name="Sato S."/>
            <person name="Yoshikawa S."/>
            <person name="Yamada K."/>
            <person name="Nakamura Y."/>
            <person name="Ichinomiya M."/>
            <person name="Sato N."/>
            <person name="Blanc-Mathieu R."/>
            <person name="Endo H."/>
            <person name="Kuwata A."/>
            <person name="Ogata H."/>
        </authorList>
    </citation>
    <scope>NUCLEOTIDE SEQUENCE [LARGE SCALE GENOMIC DNA]</scope>
    <source>
        <strain evidence="5">NIES 3701</strain>
    </source>
</reference>
<feature type="region of interest" description="Disordered" evidence="1">
    <location>
        <begin position="150"/>
        <end position="179"/>
    </location>
</feature>